<comment type="similarity">
    <text evidence="2">Belongs to the UTP14 family.</text>
</comment>
<dbReference type="GO" id="GO:0006364">
    <property type="term" value="P:rRNA processing"/>
    <property type="evidence" value="ECO:0007669"/>
    <property type="project" value="InterPro"/>
</dbReference>
<feature type="region of interest" description="Disordered" evidence="5">
    <location>
        <begin position="252"/>
        <end position="415"/>
    </location>
</feature>
<feature type="compositionally biased region" description="Basic residues" evidence="5">
    <location>
        <begin position="746"/>
        <end position="755"/>
    </location>
</feature>
<dbReference type="PANTHER" id="PTHR14150">
    <property type="entry name" value="U3 SMALL NUCLEOLAR RNA-ASSOCIATED PROTEIN 14"/>
    <property type="match status" value="1"/>
</dbReference>
<feature type="compositionally biased region" description="Acidic residues" evidence="5">
    <location>
        <begin position="349"/>
        <end position="370"/>
    </location>
</feature>
<feature type="compositionally biased region" description="Basic residues" evidence="5">
    <location>
        <begin position="302"/>
        <end position="312"/>
    </location>
</feature>
<evidence type="ECO:0000256" key="3">
    <source>
        <dbReference type="ARBA" id="ARBA00022553"/>
    </source>
</evidence>
<reference evidence="6" key="1">
    <citation type="submission" date="2020-07" db="EMBL/GenBank/DDBJ databases">
        <title>The High-quality genome of the commercially important snow crab, Chionoecetes opilio.</title>
        <authorList>
            <person name="Jeong J.-H."/>
            <person name="Ryu S."/>
        </authorList>
    </citation>
    <scope>NUCLEOTIDE SEQUENCE</scope>
    <source>
        <strain evidence="6">MADBK_172401_WGS</strain>
        <tissue evidence="6">Digestive gland</tissue>
    </source>
</reference>
<feature type="region of interest" description="Disordered" evidence="5">
    <location>
        <begin position="708"/>
        <end position="780"/>
    </location>
</feature>
<dbReference type="PANTHER" id="PTHR14150:SF12">
    <property type="entry name" value="U3 SMALL NUCLEOLAR RNA-ASSOCIATED PROTEIN 14 HOMOLOG A"/>
    <property type="match status" value="1"/>
</dbReference>
<protein>
    <submittedName>
        <fullName evidence="6">U3 small nucleolar RNA-associated protein 14 A</fullName>
    </submittedName>
</protein>
<dbReference type="OrthoDB" id="277439at2759"/>
<feature type="region of interest" description="Disordered" evidence="5">
    <location>
        <begin position="33"/>
        <end position="58"/>
    </location>
</feature>
<gene>
    <name evidence="6" type="primary">Utp14a</name>
    <name evidence="6" type="ORF">GWK47_047406</name>
</gene>
<evidence type="ECO:0000313" key="6">
    <source>
        <dbReference type="EMBL" id="KAG0720966.1"/>
    </source>
</evidence>
<dbReference type="Pfam" id="PF04615">
    <property type="entry name" value="Utp14"/>
    <property type="match status" value="1"/>
</dbReference>
<evidence type="ECO:0000256" key="5">
    <source>
        <dbReference type="SAM" id="MobiDB-lite"/>
    </source>
</evidence>
<keyword evidence="4" id="KW-0539">Nucleus</keyword>
<organism evidence="6 7">
    <name type="scientific">Chionoecetes opilio</name>
    <name type="common">Atlantic snow crab</name>
    <name type="synonym">Cancer opilio</name>
    <dbReference type="NCBI Taxonomy" id="41210"/>
    <lineage>
        <taxon>Eukaryota</taxon>
        <taxon>Metazoa</taxon>
        <taxon>Ecdysozoa</taxon>
        <taxon>Arthropoda</taxon>
        <taxon>Crustacea</taxon>
        <taxon>Multicrustacea</taxon>
        <taxon>Malacostraca</taxon>
        <taxon>Eumalacostraca</taxon>
        <taxon>Eucarida</taxon>
        <taxon>Decapoda</taxon>
        <taxon>Pleocyemata</taxon>
        <taxon>Brachyura</taxon>
        <taxon>Eubrachyura</taxon>
        <taxon>Majoidea</taxon>
        <taxon>Majidae</taxon>
        <taxon>Chionoecetes</taxon>
    </lineage>
</organism>
<feature type="compositionally biased region" description="Basic and acidic residues" evidence="5">
    <location>
        <begin position="335"/>
        <end position="348"/>
    </location>
</feature>
<proteinExistence type="inferred from homology"/>
<feature type="compositionally biased region" description="Basic and acidic residues" evidence="5">
    <location>
        <begin position="708"/>
        <end position="726"/>
    </location>
</feature>
<dbReference type="GO" id="GO:0032040">
    <property type="term" value="C:small-subunit processome"/>
    <property type="evidence" value="ECO:0007669"/>
    <property type="project" value="InterPro"/>
</dbReference>
<feature type="compositionally biased region" description="Basic and acidic residues" evidence="5">
    <location>
        <begin position="44"/>
        <end position="55"/>
    </location>
</feature>
<name>A0A8J4YC14_CHIOP</name>
<keyword evidence="3" id="KW-0597">Phosphoprotein</keyword>
<comment type="caution">
    <text evidence="6">The sequence shown here is derived from an EMBL/GenBank/DDBJ whole genome shotgun (WGS) entry which is preliminary data.</text>
</comment>
<keyword evidence="7" id="KW-1185">Reference proteome</keyword>
<accession>A0A8J4YC14</accession>
<evidence type="ECO:0000313" key="7">
    <source>
        <dbReference type="Proteomes" id="UP000770661"/>
    </source>
</evidence>
<dbReference type="Proteomes" id="UP000770661">
    <property type="component" value="Unassembled WGS sequence"/>
</dbReference>
<dbReference type="InterPro" id="IPR006709">
    <property type="entry name" value="SSU_processome_Utp14"/>
</dbReference>
<dbReference type="EMBL" id="JACEEZ010011991">
    <property type="protein sequence ID" value="KAG0720966.1"/>
    <property type="molecule type" value="Genomic_DNA"/>
</dbReference>
<sequence>MMVCDYEYGQMSEAKLFFREKEEEEEQMFMVSGVSHSGMEEDNEGQKEEGEDQQHASHAHLLSDIMKMSKKGKVEVDVRTSLAASSLNTSHLLTRILPSTSLRKNKHTYTLAVPVEKTVSRREVEEEAGARKAVSLQQVRERNRELWRQKEMKRRYEQKARLMNKSKSRKHHRLLRRERLKKQKAELEELHKTDPEAALDGLQQLERARIEERMSLRHKTSKWAHLQGLRATTDKSVMAALRENQRMYKELTGKATQPVESEEEEDVAEGGVHSQKGEERVQCEAPAMSPATLGSNICLRPRPQRIHTRRSPSRASRNSGKKSTGGSRQTGRLKNRLEAEREETRDGDAEMMDEEEGKTQEEEEEEEEKLESEKLESEKPVPEGHGLKTLTKQPKKKKNKKSMNSLDRTDQDQEALSIDDLFDKVEIGIKNKVKKKLKRLGVHSQDPWTEVKKKGKKKKAALTIAPSEIEEFDFTSTRNQENIDETKERAGTVQALESLEEEGGMDKLQAAVQTLKGSPASQGTLATHKAKTQVDPNKFLQVEPKQLMTALPDCVGEAGEAMEDTHTETAEDIIREAFSDDYLMEEFSVEKGEAVRKDQAGGLSAAMPGWGDWTGPNIQMSNTKRKRFGLRLPHAPRKDSRLGHVLYNEKADVSELPYPFKGVKDFEASVRAPVGRLFVPEAVHKRLTAPPVVIKMSTVIQPMTEEELLRHERSGRGEAEVEDSPREASGGTERPREASGGTQRKVGQRNSKRKVSQLGERDVVARPVIRTPTPGEAPEV</sequence>
<dbReference type="AlphaFoldDB" id="A0A8J4YC14"/>
<feature type="compositionally biased region" description="Basic and acidic residues" evidence="5">
    <location>
        <begin position="371"/>
        <end position="386"/>
    </location>
</feature>
<comment type="subcellular location">
    <subcellularLocation>
        <location evidence="1">Nucleus</location>
        <location evidence="1">Nucleolus</location>
    </subcellularLocation>
</comment>
<evidence type="ECO:0000256" key="4">
    <source>
        <dbReference type="ARBA" id="ARBA00023242"/>
    </source>
</evidence>
<evidence type="ECO:0000256" key="2">
    <source>
        <dbReference type="ARBA" id="ARBA00007774"/>
    </source>
</evidence>
<evidence type="ECO:0000256" key="1">
    <source>
        <dbReference type="ARBA" id="ARBA00004604"/>
    </source>
</evidence>
<feature type="compositionally biased region" description="Polar residues" evidence="5">
    <location>
        <begin position="313"/>
        <end position="332"/>
    </location>
</feature>